<feature type="transmembrane region" description="Helical" evidence="1">
    <location>
        <begin position="40"/>
        <end position="68"/>
    </location>
</feature>
<organism evidence="2 3">
    <name type="scientific">Geobacter benzoatilyticus</name>
    <dbReference type="NCBI Taxonomy" id="2815309"/>
    <lineage>
        <taxon>Bacteria</taxon>
        <taxon>Pseudomonadati</taxon>
        <taxon>Thermodesulfobacteriota</taxon>
        <taxon>Desulfuromonadia</taxon>
        <taxon>Geobacterales</taxon>
        <taxon>Geobacteraceae</taxon>
        <taxon>Geobacter</taxon>
    </lineage>
</organism>
<feature type="transmembrane region" description="Helical" evidence="1">
    <location>
        <begin position="88"/>
        <end position="105"/>
    </location>
</feature>
<gene>
    <name evidence="2" type="ORF">JZM60_11655</name>
</gene>
<name>A0ABX7Q100_9BACT</name>
<feature type="transmembrane region" description="Helical" evidence="1">
    <location>
        <begin position="241"/>
        <end position="260"/>
    </location>
</feature>
<proteinExistence type="predicted"/>
<evidence type="ECO:0000313" key="2">
    <source>
        <dbReference type="EMBL" id="QSV44810.1"/>
    </source>
</evidence>
<accession>A0ABX7Q100</accession>
<dbReference type="RefSeq" id="WP_207162624.1">
    <property type="nucleotide sequence ID" value="NZ_CP071382.1"/>
</dbReference>
<keyword evidence="1" id="KW-1133">Transmembrane helix</keyword>
<keyword evidence="1" id="KW-0812">Transmembrane</keyword>
<evidence type="ECO:0000256" key="1">
    <source>
        <dbReference type="SAM" id="Phobius"/>
    </source>
</evidence>
<dbReference type="PANTHER" id="PTHR39419:SF1">
    <property type="entry name" value="SLL0814 PROTEIN"/>
    <property type="match status" value="1"/>
</dbReference>
<keyword evidence="3" id="KW-1185">Reference proteome</keyword>
<dbReference type="Pfam" id="PF04240">
    <property type="entry name" value="Caroten_synth"/>
    <property type="match status" value="1"/>
</dbReference>
<dbReference type="PANTHER" id="PTHR39419">
    <property type="entry name" value="SLL0814 PROTEIN"/>
    <property type="match status" value="1"/>
</dbReference>
<feature type="transmembrane region" description="Helical" evidence="1">
    <location>
        <begin position="126"/>
        <end position="144"/>
    </location>
</feature>
<evidence type="ECO:0000313" key="3">
    <source>
        <dbReference type="Proteomes" id="UP000663651"/>
    </source>
</evidence>
<protein>
    <submittedName>
        <fullName evidence="2">Carotenoid biosynthesis protein</fullName>
    </submittedName>
</protein>
<feature type="transmembrane region" description="Helical" evidence="1">
    <location>
        <begin position="176"/>
        <end position="194"/>
    </location>
</feature>
<dbReference type="InterPro" id="IPR007354">
    <property type="entry name" value="CruF-like"/>
</dbReference>
<feature type="transmembrane region" description="Helical" evidence="1">
    <location>
        <begin position="6"/>
        <end position="28"/>
    </location>
</feature>
<keyword evidence="1" id="KW-0472">Membrane</keyword>
<sequence length="288" mass="32537">MEDVLRIAIGTVTMRPYVFAFFAAYLVAAVPHLGWRKTALFTVVGYLAAFLSEFSSINTGIPYGWYYYIDVTRDRELWVAGVPFFDSLSYVFLTYCSYAMALFVVSPIKTWRWDLVTLETRSIRGSFAVLFLGSLFQVFLDIIIDPVALQGNRWFLGQIYGYREVGAHFGVPLSNYLGWWLVSFVLVFVLQRIDAAIGHGAGKPAGVGNLPFRPIYGPILYISVLVFNLSVTLWIGERLMALTGIFIVIPAMAISLVTVIRRSNRYRKEELAEHLHDFPWSAAATRKG</sequence>
<feature type="transmembrane region" description="Helical" evidence="1">
    <location>
        <begin position="215"/>
        <end position="235"/>
    </location>
</feature>
<dbReference type="Proteomes" id="UP000663651">
    <property type="component" value="Chromosome"/>
</dbReference>
<dbReference type="EMBL" id="CP071382">
    <property type="protein sequence ID" value="QSV44810.1"/>
    <property type="molecule type" value="Genomic_DNA"/>
</dbReference>
<reference evidence="2 3" key="1">
    <citation type="submission" date="2021-03" db="EMBL/GenBank/DDBJ databases">
        <title>Geobacter metallireducens gen. nov. sp. nov., a microorganism capable of coupling the complete oxidation of organic compounds to the reduction of iron and other metals.</title>
        <authorList>
            <person name="Li Y."/>
        </authorList>
    </citation>
    <scope>NUCLEOTIDE SEQUENCE [LARGE SCALE GENOMIC DNA]</scope>
    <source>
        <strain evidence="2 3">Jerry-YX</strain>
    </source>
</reference>